<dbReference type="AlphaFoldDB" id="A6DSD7"/>
<dbReference type="RefSeq" id="WP_007280746.1">
    <property type="nucleotide sequence ID" value="NZ_ABCK01000029.1"/>
</dbReference>
<comment type="caution">
    <text evidence="2">The sequence shown here is derived from an EMBL/GenBank/DDBJ whole genome shotgun (WGS) entry which is preliminary data.</text>
</comment>
<sequence length="122" mass="14172">MAKILSKAKQILKEKAEKRIEQKQTQELYQTMVQIEREEATAKLEAERKKQHDENEKQIAEQKAYQNEQRSLNMALSQVQQVCSHYDNQSDAQKAYIVARDKFLKAVKSAGIKTPMLDTLTF</sequence>
<keyword evidence="3" id="KW-1185">Reference proteome</keyword>
<keyword evidence="1" id="KW-0175">Coiled coil</keyword>
<gene>
    <name evidence="2" type="ORF">LNTAR_25475</name>
</gene>
<reference evidence="2 3" key="1">
    <citation type="journal article" date="2010" name="J. Bacteriol.">
        <title>Genome sequence of Lentisphaera araneosa HTCC2155T, the type species of the order Lentisphaerales in the phylum Lentisphaerae.</title>
        <authorList>
            <person name="Thrash J.C."/>
            <person name="Cho J.C."/>
            <person name="Vergin K.L."/>
            <person name="Morris R.M."/>
            <person name="Giovannoni S.J."/>
        </authorList>
    </citation>
    <scope>NUCLEOTIDE SEQUENCE [LARGE SCALE GENOMIC DNA]</scope>
    <source>
        <strain evidence="2 3">HTCC2155</strain>
    </source>
</reference>
<dbReference type="Proteomes" id="UP000004947">
    <property type="component" value="Unassembled WGS sequence"/>
</dbReference>
<evidence type="ECO:0000256" key="1">
    <source>
        <dbReference type="SAM" id="Coils"/>
    </source>
</evidence>
<dbReference type="STRING" id="313628.LNTAR_25475"/>
<evidence type="ECO:0000313" key="2">
    <source>
        <dbReference type="EMBL" id="EDM25482.1"/>
    </source>
</evidence>
<evidence type="ECO:0000313" key="3">
    <source>
        <dbReference type="Proteomes" id="UP000004947"/>
    </source>
</evidence>
<feature type="coiled-coil region" evidence="1">
    <location>
        <begin position="6"/>
        <end position="63"/>
    </location>
</feature>
<proteinExistence type="predicted"/>
<organism evidence="2 3">
    <name type="scientific">Lentisphaera araneosa HTCC2155</name>
    <dbReference type="NCBI Taxonomy" id="313628"/>
    <lineage>
        <taxon>Bacteria</taxon>
        <taxon>Pseudomonadati</taxon>
        <taxon>Lentisphaerota</taxon>
        <taxon>Lentisphaeria</taxon>
        <taxon>Lentisphaerales</taxon>
        <taxon>Lentisphaeraceae</taxon>
        <taxon>Lentisphaera</taxon>
    </lineage>
</organism>
<dbReference type="EMBL" id="ABCK01000029">
    <property type="protein sequence ID" value="EDM25482.1"/>
    <property type="molecule type" value="Genomic_DNA"/>
</dbReference>
<name>A6DSD7_9BACT</name>
<protein>
    <submittedName>
        <fullName evidence="2">Uncharacterized protein</fullName>
    </submittedName>
</protein>
<accession>A6DSD7</accession>